<proteinExistence type="predicted"/>
<dbReference type="PRINTS" id="PR00344">
    <property type="entry name" value="BCTRLSENSOR"/>
</dbReference>
<dbReference type="InterPro" id="IPR036890">
    <property type="entry name" value="HATPase_C_sf"/>
</dbReference>
<accession>A0A4V2Q8S5</accession>
<keyword evidence="4" id="KW-0597">Phosphoprotein</keyword>
<dbReference type="InterPro" id="IPR013767">
    <property type="entry name" value="PAS_fold"/>
</dbReference>
<feature type="domain" description="PAS" evidence="12">
    <location>
        <begin position="265"/>
        <end position="309"/>
    </location>
</feature>
<dbReference type="EC" id="2.7.13.3" evidence="3"/>
<dbReference type="InterPro" id="IPR004358">
    <property type="entry name" value="Sig_transdc_His_kin-like_C"/>
</dbReference>
<dbReference type="NCBIfam" id="NF008468">
    <property type="entry name" value="PRK11360.1"/>
    <property type="match status" value="1"/>
</dbReference>
<keyword evidence="6" id="KW-0547">Nucleotide-binding</keyword>
<dbReference type="CDD" id="cd00082">
    <property type="entry name" value="HisKA"/>
    <property type="match status" value="1"/>
</dbReference>
<dbReference type="SUPFAM" id="SSF55874">
    <property type="entry name" value="ATPase domain of HSP90 chaperone/DNA topoisomerase II/histidine kinase"/>
    <property type="match status" value="1"/>
</dbReference>
<dbReference type="InterPro" id="IPR003661">
    <property type="entry name" value="HisK_dim/P_dom"/>
</dbReference>
<dbReference type="InterPro" id="IPR005467">
    <property type="entry name" value="His_kinase_dom"/>
</dbReference>
<evidence type="ECO:0000259" key="13">
    <source>
        <dbReference type="PROSITE" id="PS50885"/>
    </source>
</evidence>
<comment type="caution">
    <text evidence="14">The sequence shown here is derived from an EMBL/GenBank/DDBJ whole genome shotgun (WGS) entry which is preliminary data.</text>
</comment>
<dbReference type="InterPro" id="IPR000014">
    <property type="entry name" value="PAS"/>
</dbReference>
<evidence type="ECO:0000313" key="14">
    <source>
        <dbReference type="EMBL" id="TCL38137.1"/>
    </source>
</evidence>
<feature type="domain" description="Histidine kinase" evidence="11">
    <location>
        <begin position="401"/>
        <end position="609"/>
    </location>
</feature>
<evidence type="ECO:0000256" key="8">
    <source>
        <dbReference type="ARBA" id="ARBA00022840"/>
    </source>
</evidence>
<dbReference type="Gene3D" id="3.30.450.20">
    <property type="entry name" value="PAS domain"/>
    <property type="match status" value="1"/>
</dbReference>
<dbReference type="AlphaFoldDB" id="A0A4V2Q8S5"/>
<dbReference type="PANTHER" id="PTHR43065">
    <property type="entry name" value="SENSOR HISTIDINE KINASE"/>
    <property type="match status" value="1"/>
</dbReference>
<keyword evidence="10" id="KW-0472">Membrane</keyword>
<dbReference type="RefSeq" id="WP_132077656.1">
    <property type="nucleotide sequence ID" value="NZ_DALYTA010000001.1"/>
</dbReference>
<name>A0A4V2Q8S5_9FIRM</name>
<dbReference type="CDD" id="cd00130">
    <property type="entry name" value="PAS"/>
    <property type="match status" value="1"/>
</dbReference>
<keyword evidence="10" id="KW-0812">Transmembrane</keyword>
<dbReference type="SUPFAM" id="SSF55785">
    <property type="entry name" value="PYP-like sensor domain (PAS domain)"/>
    <property type="match status" value="1"/>
</dbReference>
<keyword evidence="15" id="KW-1185">Reference proteome</keyword>
<dbReference type="SUPFAM" id="SSF47384">
    <property type="entry name" value="Homodimeric domain of signal transducing histidine kinase"/>
    <property type="match status" value="1"/>
</dbReference>
<feature type="transmembrane region" description="Helical" evidence="10">
    <location>
        <begin position="197"/>
        <end position="216"/>
    </location>
</feature>
<evidence type="ECO:0000313" key="15">
    <source>
        <dbReference type="Proteomes" id="UP000295063"/>
    </source>
</evidence>
<sequence length="627" mass="69078">MKGFWPANLRGKMIILTLLVVTIPMMVAGYIMKTDAEAALLAEKERKLFGAARLLEQYLGGGFEEILREQGVEQADRATQLTVLNRTLAGFTDKVAAVYPGVGAGYYVYTPALQGIVTYGPSSLYAGKVGVVIGEQHPGMKVMQTGESRVEVGPLVRGSIMNAMVPIIRNEQVIGYVWANELTDDIQMQIADMERNIFWSVGVGMALSIILILWFADTIVSGVNTIKDGLRRMEKDLRIPIDGPTGEIGEIAGAINNMAKSLLEARTLTEHIMDSMTDGIITVDNHGVITSINQAAERLTGYAAQEVVGVAYETVFCHGKRFNSLLLDTLRTGESHLGQETDYPVRTGTIHISTSTTRLRNSNEEIIGAVVVFRDLTANHRLEQQVKRADRLAALGELMAGVAHEVRNPLTSIKGFVQYLADSDSEEERREYTPIIIREVDRVNRIIEELLYFARPNQASITIVDVNNLLEQTLVLVKNKTVRNLVEFNLELASDLPHVEMDAEQFKQVFLNLVINAIQAMPKQGVITIRTAWNQAASRVCISFADTGVGIAEQDAIKIFDPFYTTKETGTGLGLPVVHRIVTAHGGQIKVDSTVGQGTMITVTVPLRQRGEDEDHAIELDDFSSRR</sequence>
<evidence type="ECO:0000259" key="12">
    <source>
        <dbReference type="PROSITE" id="PS50112"/>
    </source>
</evidence>
<keyword evidence="5" id="KW-0808">Transferase</keyword>
<evidence type="ECO:0000256" key="3">
    <source>
        <dbReference type="ARBA" id="ARBA00012438"/>
    </source>
</evidence>
<keyword evidence="8" id="KW-0067">ATP-binding</keyword>
<dbReference type="GO" id="GO:0006355">
    <property type="term" value="P:regulation of DNA-templated transcription"/>
    <property type="evidence" value="ECO:0007669"/>
    <property type="project" value="InterPro"/>
</dbReference>
<dbReference type="EMBL" id="SLUI01000004">
    <property type="protein sequence ID" value="TCL38137.1"/>
    <property type="molecule type" value="Genomic_DNA"/>
</dbReference>
<dbReference type="SMART" id="SM00388">
    <property type="entry name" value="HisKA"/>
    <property type="match status" value="1"/>
</dbReference>
<evidence type="ECO:0000256" key="10">
    <source>
        <dbReference type="SAM" id="Phobius"/>
    </source>
</evidence>
<dbReference type="Pfam" id="PF02518">
    <property type="entry name" value="HATPase_c"/>
    <property type="match status" value="1"/>
</dbReference>
<dbReference type="SMART" id="SM00304">
    <property type="entry name" value="HAMP"/>
    <property type="match status" value="1"/>
</dbReference>
<dbReference type="Proteomes" id="UP000295063">
    <property type="component" value="Unassembled WGS sequence"/>
</dbReference>
<dbReference type="PROSITE" id="PS50885">
    <property type="entry name" value="HAMP"/>
    <property type="match status" value="1"/>
</dbReference>
<keyword evidence="9" id="KW-0902">Two-component regulatory system</keyword>
<dbReference type="SMART" id="SM00387">
    <property type="entry name" value="HATPase_c"/>
    <property type="match status" value="1"/>
</dbReference>
<dbReference type="SMART" id="SM00091">
    <property type="entry name" value="PAS"/>
    <property type="match status" value="1"/>
</dbReference>
<dbReference type="Gene3D" id="6.10.340.10">
    <property type="match status" value="1"/>
</dbReference>
<dbReference type="GO" id="GO:0000155">
    <property type="term" value="F:phosphorelay sensor kinase activity"/>
    <property type="evidence" value="ECO:0007669"/>
    <property type="project" value="InterPro"/>
</dbReference>
<dbReference type="InterPro" id="IPR003594">
    <property type="entry name" value="HATPase_dom"/>
</dbReference>
<dbReference type="Gene3D" id="3.30.565.10">
    <property type="entry name" value="Histidine kinase-like ATPase, C-terminal domain"/>
    <property type="match status" value="1"/>
</dbReference>
<dbReference type="OrthoDB" id="9764522at2"/>
<dbReference type="PROSITE" id="PS50112">
    <property type="entry name" value="PAS"/>
    <property type="match status" value="1"/>
</dbReference>
<dbReference type="InterPro" id="IPR003660">
    <property type="entry name" value="HAMP_dom"/>
</dbReference>
<feature type="transmembrane region" description="Helical" evidence="10">
    <location>
        <begin position="13"/>
        <end position="32"/>
    </location>
</feature>
<dbReference type="Gene3D" id="1.10.287.130">
    <property type="match status" value="1"/>
</dbReference>
<dbReference type="GO" id="GO:0016020">
    <property type="term" value="C:membrane"/>
    <property type="evidence" value="ECO:0007669"/>
    <property type="project" value="UniProtKB-SubCell"/>
</dbReference>
<evidence type="ECO:0000256" key="1">
    <source>
        <dbReference type="ARBA" id="ARBA00000085"/>
    </source>
</evidence>
<reference evidence="14 15" key="1">
    <citation type="submission" date="2019-03" db="EMBL/GenBank/DDBJ databases">
        <title>Genomic Encyclopedia of Type Strains, Phase IV (KMG-IV): sequencing the most valuable type-strain genomes for metagenomic binning, comparative biology and taxonomic classification.</title>
        <authorList>
            <person name="Goeker M."/>
        </authorList>
    </citation>
    <scope>NUCLEOTIDE SEQUENCE [LARGE SCALE GENOMIC DNA]</scope>
    <source>
        <strain evidence="14 15">DSM 15969</strain>
    </source>
</reference>
<keyword evidence="7 14" id="KW-0418">Kinase</keyword>
<dbReference type="PROSITE" id="PS50109">
    <property type="entry name" value="HIS_KIN"/>
    <property type="match status" value="1"/>
</dbReference>
<evidence type="ECO:0000256" key="5">
    <source>
        <dbReference type="ARBA" id="ARBA00022679"/>
    </source>
</evidence>
<dbReference type="PANTHER" id="PTHR43065:SF10">
    <property type="entry name" value="PEROXIDE STRESS-ACTIVATED HISTIDINE KINASE MAK3"/>
    <property type="match status" value="1"/>
</dbReference>
<dbReference type="NCBIfam" id="TIGR00229">
    <property type="entry name" value="sensory_box"/>
    <property type="match status" value="1"/>
</dbReference>
<evidence type="ECO:0000256" key="2">
    <source>
        <dbReference type="ARBA" id="ARBA00004370"/>
    </source>
</evidence>
<comment type="catalytic activity">
    <reaction evidence="1">
        <text>ATP + protein L-histidine = ADP + protein N-phospho-L-histidine.</text>
        <dbReference type="EC" id="2.7.13.3"/>
    </reaction>
</comment>
<dbReference type="Pfam" id="PF00672">
    <property type="entry name" value="HAMP"/>
    <property type="match status" value="1"/>
</dbReference>
<dbReference type="InterPro" id="IPR036097">
    <property type="entry name" value="HisK_dim/P_sf"/>
</dbReference>
<dbReference type="InterPro" id="IPR035965">
    <property type="entry name" value="PAS-like_dom_sf"/>
</dbReference>
<evidence type="ECO:0000259" key="11">
    <source>
        <dbReference type="PROSITE" id="PS50109"/>
    </source>
</evidence>
<evidence type="ECO:0000256" key="9">
    <source>
        <dbReference type="ARBA" id="ARBA00023012"/>
    </source>
</evidence>
<gene>
    <name evidence="14" type="ORF">EV210_104104</name>
</gene>
<evidence type="ECO:0000256" key="7">
    <source>
        <dbReference type="ARBA" id="ARBA00022777"/>
    </source>
</evidence>
<organism evidence="14 15">
    <name type="scientific">Anaerospora hongkongensis</name>
    <dbReference type="NCBI Taxonomy" id="244830"/>
    <lineage>
        <taxon>Bacteria</taxon>
        <taxon>Bacillati</taxon>
        <taxon>Bacillota</taxon>
        <taxon>Negativicutes</taxon>
        <taxon>Selenomonadales</taxon>
        <taxon>Sporomusaceae</taxon>
        <taxon>Anaerospora</taxon>
    </lineage>
</organism>
<protein>
    <recommendedName>
        <fullName evidence="3">histidine kinase</fullName>
        <ecNumber evidence="3">2.7.13.3</ecNumber>
    </recommendedName>
</protein>
<evidence type="ECO:0000256" key="4">
    <source>
        <dbReference type="ARBA" id="ARBA00022553"/>
    </source>
</evidence>
<dbReference type="CDD" id="cd06225">
    <property type="entry name" value="HAMP"/>
    <property type="match status" value="1"/>
</dbReference>
<dbReference type="Pfam" id="PF00989">
    <property type="entry name" value="PAS"/>
    <property type="match status" value="1"/>
</dbReference>
<dbReference type="GO" id="GO:0005524">
    <property type="term" value="F:ATP binding"/>
    <property type="evidence" value="ECO:0007669"/>
    <property type="project" value="UniProtKB-KW"/>
</dbReference>
<comment type="subcellular location">
    <subcellularLocation>
        <location evidence="2">Membrane</location>
    </subcellularLocation>
</comment>
<dbReference type="Pfam" id="PF00512">
    <property type="entry name" value="HisKA"/>
    <property type="match status" value="1"/>
</dbReference>
<feature type="domain" description="HAMP" evidence="13">
    <location>
        <begin position="217"/>
        <end position="267"/>
    </location>
</feature>
<evidence type="ECO:0000256" key="6">
    <source>
        <dbReference type="ARBA" id="ARBA00022741"/>
    </source>
</evidence>
<keyword evidence="10" id="KW-1133">Transmembrane helix</keyword>